<name>A0AAD2FD52_9STRA</name>
<feature type="compositionally biased region" description="Low complexity" evidence="7">
    <location>
        <begin position="415"/>
        <end position="433"/>
    </location>
</feature>
<feature type="region of interest" description="Disordered" evidence="7">
    <location>
        <begin position="205"/>
        <end position="229"/>
    </location>
</feature>
<dbReference type="Proteomes" id="UP001295423">
    <property type="component" value="Unassembled WGS sequence"/>
</dbReference>
<reference evidence="8" key="1">
    <citation type="submission" date="2023-08" db="EMBL/GenBank/DDBJ databases">
        <authorList>
            <person name="Audoor S."/>
            <person name="Bilcke G."/>
        </authorList>
    </citation>
    <scope>NUCLEOTIDE SEQUENCE</scope>
</reference>
<evidence type="ECO:0000256" key="4">
    <source>
        <dbReference type="ARBA" id="ARBA00022737"/>
    </source>
</evidence>
<dbReference type="EMBL" id="CAKOGP040000058">
    <property type="protein sequence ID" value="CAJ1928700.1"/>
    <property type="molecule type" value="Genomic_DNA"/>
</dbReference>
<gene>
    <name evidence="8" type="ORF">CYCCA115_LOCUS1529</name>
</gene>
<feature type="compositionally biased region" description="Polar residues" evidence="7">
    <location>
        <begin position="131"/>
        <end position="142"/>
    </location>
</feature>
<dbReference type="PANTHER" id="PTHR44826">
    <property type="entry name" value="SPORE COAT PROTEIN SP85"/>
    <property type="match status" value="1"/>
</dbReference>
<comment type="function">
    <text evidence="5">In the vertebrate host, binds to highly sulfated heparan sulfate proteoglycans (HSPGs) on the surface of host hepatocytes and is required for sporozoite invasion of the host hepatocytes.</text>
</comment>
<evidence type="ECO:0000256" key="3">
    <source>
        <dbReference type="ARBA" id="ARBA00022522"/>
    </source>
</evidence>
<accession>A0AAD2FD52</accession>
<comment type="function">
    <text evidence="6">Essential sporozoite protein. In the mosquito vector, required for sporozoite development in the oocyst, migration through the vector hemolymph and entry into the vector salivary glands. In the vertebrate host, required for sporozoite migration through the host dermis and infection of host hepatocytes. Binds to highly sulfated heparan sulfate proteoglycans (HSPGs) on the surface of host hepatocytes.</text>
</comment>
<keyword evidence="9" id="KW-1185">Reference proteome</keyword>
<feature type="compositionally biased region" description="Low complexity" evidence="7">
    <location>
        <begin position="100"/>
        <end position="125"/>
    </location>
</feature>
<feature type="compositionally biased region" description="Low complexity" evidence="7">
    <location>
        <begin position="143"/>
        <end position="158"/>
    </location>
</feature>
<feature type="region of interest" description="Disordered" evidence="7">
    <location>
        <begin position="412"/>
        <end position="441"/>
    </location>
</feature>
<dbReference type="AlphaFoldDB" id="A0AAD2FD52"/>
<evidence type="ECO:0000256" key="5">
    <source>
        <dbReference type="ARBA" id="ARBA00033726"/>
    </source>
</evidence>
<evidence type="ECO:0000256" key="6">
    <source>
        <dbReference type="ARBA" id="ARBA00045806"/>
    </source>
</evidence>
<evidence type="ECO:0000256" key="7">
    <source>
        <dbReference type="SAM" id="MobiDB-lite"/>
    </source>
</evidence>
<evidence type="ECO:0000313" key="8">
    <source>
        <dbReference type="EMBL" id="CAJ1928700.1"/>
    </source>
</evidence>
<proteinExistence type="inferred from homology"/>
<comment type="caution">
    <text evidence="8">The sequence shown here is derived from an EMBL/GenBank/DDBJ whole genome shotgun (WGS) entry which is preliminary data.</text>
</comment>
<evidence type="ECO:0000313" key="9">
    <source>
        <dbReference type="Proteomes" id="UP001295423"/>
    </source>
</evidence>
<feature type="compositionally biased region" description="Low complexity" evidence="7">
    <location>
        <begin position="1"/>
        <end position="93"/>
    </location>
</feature>
<keyword evidence="3" id="KW-0748">Sporozoite</keyword>
<keyword evidence="4" id="KW-0677">Repeat</keyword>
<organism evidence="8 9">
    <name type="scientific">Cylindrotheca closterium</name>
    <dbReference type="NCBI Taxonomy" id="2856"/>
    <lineage>
        <taxon>Eukaryota</taxon>
        <taxon>Sar</taxon>
        <taxon>Stramenopiles</taxon>
        <taxon>Ochrophyta</taxon>
        <taxon>Bacillariophyta</taxon>
        <taxon>Bacillariophyceae</taxon>
        <taxon>Bacillariophycidae</taxon>
        <taxon>Bacillariales</taxon>
        <taxon>Bacillariaceae</taxon>
        <taxon>Cylindrotheca</taxon>
    </lineage>
</organism>
<evidence type="ECO:0000256" key="2">
    <source>
        <dbReference type="ARBA" id="ARBA00021911"/>
    </source>
</evidence>
<evidence type="ECO:0000256" key="1">
    <source>
        <dbReference type="ARBA" id="ARBA00006241"/>
    </source>
</evidence>
<dbReference type="InterPro" id="IPR051860">
    <property type="entry name" value="Plasmodium_CSP_Invasion"/>
</dbReference>
<dbReference type="PANTHER" id="PTHR44826:SF3">
    <property type="entry name" value="SPORE COAT PROTEIN SP85"/>
    <property type="match status" value="1"/>
</dbReference>
<feature type="region of interest" description="Disordered" evidence="7">
    <location>
        <begin position="1"/>
        <end position="186"/>
    </location>
</feature>
<sequence length="465" mass="48554">MSQLPSKQPSFSPSISPSRSPSAAPSGSMVPSKSPSRQPTNNPSSSPSKQPSLAPSKSPSNSNAPSFSKQPSSKPSESAQPSVSRVPSRQPSSNPTNVASGSPTSLPSQQPSSAPSAIPSTGPTSLPSLEPSKQPSAIPSQKPSSIPSLNPSILPSISANPTSFAPTISKEPSMVPSIVPSKSPSTVPSDIPSIIPSFAPSQVPSTVPSRWPSMVPSTEPSMEPSFEPSIEPTITQEPSTYPTPYPSAIFSLQRTATVAIEIGINGLNNLDIVCEGIGNFLNSGIQGVYGSDTMSAISCSQQGLGRRSLVGNDNIFRPPGGVGVVEEVFDYEKPVLITVVTTFDNYKTAPRQFGYADFLEQLLVSDRAQEQLPQYIQNAVGGLVFIEGVHVRLVFTPKKPIILLGFGADSPTPSPTSNGTTTLDVTGNDNNIGEEGGDSPSGVKGIQSLWPLVICLIARRMVTVL</sequence>
<comment type="similarity">
    <text evidence="1">Belongs to the plasmodium circumsporozoite protein family.</text>
</comment>
<protein>
    <recommendedName>
        <fullName evidence="2">Circumsporozoite protein</fullName>
    </recommendedName>
</protein>